<evidence type="ECO:0000313" key="3">
    <source>
        <dbReference type="Proteomes" id="UP000011083"/>
    </source>
</evidence>
<protein>
    <submittedName>
        <fullName evidence="2">Uncharacterized protein</fullName>
    </submittedName>
</protein>
<evidence type="ECO:0000313" key="2">
    <source>
        <dbReference type="EMBL" id="ELR18950.1"/>
    </source>
</evidence>
<feature type="compositionally biased region" description="Polar residues" evidence="1">
    <location>
        <begin position="36"/>
        <end position="53"/>
    </location>
</feature>
<dbReference type="KEGG" id="acan:ACA1_233480"/>
<dbReference type="RefSeq" id="XP_004341014.1">
    <property type="nucleotide sequence ID" value="XM_004340966.1"/>
</dbReference>
<dbReference type="AlphaFoldDB" id="L8H117"/>
<dbReference type="GeneID" id="14919719"/>
<keyword evidence="3" id="KW-1185">Reference proteome</keyword>
<name>L8H117_ACACF</name>
<dbReference type="VEuPathDB" id="AmoebaDB:ACA1_233480"/>
<accession>L8H117</accession>
<dbReference type="EMBL" id="KB007939">
    <property type="protein sequence ID" value="ELR18950.1"/>
    <property type="molecule type" value="Genomic_DNA"/>
</dbReference>
<sequence>MGNNFKIWRSLNAGGVSAEEHKLTVEAMQFSAAITTAKPQGHVNTSPNSAKYTNNNNNHRFNPGGQHQKNRRGSCGTSSGPPLWNKCNGQQEPSSLREGTRPSDCQAPRP</sequence>
<evidence type="ECO:0000256" key="1">
    <source>
        <dbReference type="SAM" id="MobiDB-lite"/>
    </source>
</evidence>
<organism evidence="2 3">
    <name type="scientific">Acanthamoeba castellanii (strain ATCC 30010 / Neff)</name>
    <dbReference type="NCBI Taxonomy" id="1257118"/>
    <lineage>
        <taxon>Eukaryota</taxon>
        <taxon>Amoebozoa</taxon>
        <taxon>Discosea</taxon>
        <taxon>Longamoebia</taxon>
        <taxon>Centramoebida</taxon>
        <taxon>Acanthamoebidae</taxon>
        <taxon>Acanthamoeba</taxon>
    </lineage>
</organism>
<feature type="region of interest" description="Disordered" evidence="1">
    <location>
        <begin position="36"/>
        <end position="110"/>
    </location>
</feature>
<gene>
    <name evidence="2" type="ORF">ACA1_233480</name>
</gene>
<dbReference type="Proteomes" id="UP000011083">
    <property type="component" value="Unassembled WGS sequence"/>
</dbReference>
<proteinExistence type="predicted"/>
<reference evidence="2 3" key="1">
    <citation type="journal article" date="2013" name="Genome Biol.">
        <title>Genome of Acanthamoeba castellanii highlights extensive lateral gene transfer and early evolution of tyrosine kinase signaling.</title>
        <authorList>
            <person name="Clarke M."/>
            <person name="Lohan A.J."/>
            <person name="Liu B."/>
            <person name="Lagkouvardos I."/>
            <person name="Roy S."/>
            <person name="Zafar N."/>
            <person name="Bertelli C."/>
            <person name="Schilde C."/>
            <person name="Kianianmomeni A."/>
            <person name="Burglin T.R."/>
            <person name="Frech C."/>
            <person name="Turcotte B."/>
            <person name="Kopec K.O."/>
            <person name="Synnott J.M."/>
            <person name="Choo C."/>
            <person name="Paponov I."/>
            <person name="Finkler A."/>
            <person name="Soon Heng Tan C."/>
            <person name="Hutchins A.P."/>
            <person name="Weinmeier T."/>
            <person name="Rattei T."/>
            <person name="Chu J.S."/>
            <person name="Gimenez G."/>
            <person name="Irimia M."/>
            <person name="Rigden D.J."/>
            <person name="Fitzpatrick D.A."/>
            <person name="Lorenzo-Morales J."/>
            <person name="Bateman A."/>
            <person name="Chiu C.H."/>
            <person name="Tang P."/>
            <person name="Hegemann P."/>
            <person name="Fromm H."/>
            <person name="Raoult D."/>
            <person name="Greub G."/>
            <person name="Miranda-Saavedra D."/>
            <person name="Chen N."/>
            <person name="Nash P."/>
            <person name="Ginger M.L."/>
            <person name="Horn M."/>
            <person name="Schaap P."/>
            <person name="Caler L."/>
            <person name="Loftus B."/>
        </authorList>
    </citation>
    <scope>NUCLEOTIDE SEQUENCE [LARGE SCALE GENOMIC DNA]</scope>
    <source>
        <strain evidence="2 3">Neff</strain>
    </source>
</reference>